<feature type="domain" description="Response regulatory" evidence="8">
    <location>
        <begin position="11"/>
        <end position="125"/>
    </location>
</feature>
<dbReference type="SMART" id="SM00382">
    <property type="entry name" value="AAA"/>
    <property type="match status" value="1"/>
</dbReference>
<feature type="region of interest" description="Disordered" evidence="6">
    <location>
        <begin position="452"/>
        <end position="473"/>
    </location>
</feature>
<dbReference type="InterPro" id="IPR058031">
    <property type="entry name" value="AAA_lid_NorR"/>
</dbReference>
<dbReference type="Pfam" id="PF02954">
    <property type="entry name" value="HTH_8"/>
    <property type="match status" value="1"/>
</dbReference>
<feature type="modified residue" description="4-aspartylphosphate" evidence="5">
    <location>
        <position position="60"/>
    </location>
</feature>
<evidence type="ECO:0000256" key="3">
    <source>
        <dbReference type="ARBA" id="ARBA00023015"/>
    </source>
</evidence>
<evidence type="ECO:0000313" key="9">
    <source>
        <dbReference type="EMBL" id="MBZ5708957.1"/>
    </source>
</evidence>
<evidence type="ECO:0000259" key="8">
    <source>
        <dbReference type="PROSITE" id="PS50110"/>
    </source>
</evidence>
<gene>
    <name evidence="9" type="ORF">K7C98_06785</name>
</gene>
<dbReference type="PROSITE" id="PS50110">
    <property type="entry name" value="RESPONSE_REGULATORY"/>
    <property type="match status" value="1"/>
</dbReference>
<accession>A0ABS7TL42</accession>
<dbReference type="PANTHER" id="PTHR32071">
    <property type="entry name" value="TRANSCRIPTIONAL REGULATORY PROTEIN"/>
    <property type="match status" value="1"/>
</dbReference>
<keyword evidence="3" id="KW-0805">Transcription regulation</keyword>
<keyword evidence="4" id="KW-0804">Transcription</keyword>
<feature type="domain" description="Sigma-54 factor interaction" evidence="7">
    <location>
        <begin position="152"/>
        <end position="376"/>
    </location>
</feature>
<evidence type="ECO:0000256" key="2">
    <source>
        <dbReference type="ARBA" id="ARBA00022840"/>
    </source>
</evidence>
<dbReference type="RefSeq" id="WP_224190736.1">
    <property type="nucleotide sequence ID" value="NZ_JAIRAU010000002.1"/>
</dbReference>
<keyword evidence="10" id="KW-1185">Reference proteome</keyword>
<dbReference type="Proteomes" id="UP001139031">
    <property type="component" value="Unassembled WGS sequence"/>
</dbReference>
<protein>
    <submittedName>
        <fullName evidence="9">Sigma-54 dependent transcriptional regulator</fullName>
    </submittedName>
</protein>
<dbReference type="Gene3D" id="1.10.10.60">
    <property type="entry name" value="Homeodomain-like"/>
    <property type="match status" value="1"/>
</dbReference>
<evidence type="ECO:0000256" key="6">
    <source>
        <dbReference type="SAM" id="MobiDB-lite"/>
    </source>
</evidence>
<dbReference type="Gene3D" id="1.10.8.60">
    <property type="match status" value="1"/>
</dbReference>
<evidence type="ECO:0000313" key="10">
    <source>
        <dbReference type="Proteomes" id="UP001139031"/>
    </source>
</evidence>
<organism evidence="9 10">
    <name type="scientific">Nannocystis pusilla</name>
    <dbReference type="NCBI Taxonomy" id="889268"/>
    <lineage>
        <taxon>Bacteria</taxon>
        <taxon>Pseudomonadati</taxon>
        <taxon>Myxococcota</taxon>
        <taxon>Polyangia</taxon>
        <taxon>Nannocystales</taxon>
        <taxon>Nannocystaceae</taxon>
        <taxon>Nannocystis</taxon>
    </lineage>
</organism>
<dbReference type="PANTHER" id="PTHR32071:SF122">
    <property type="entry name" value="SIGMA FACTOR"/>
    <property type="match status" value="1"/>
</dbReference>
<dbReference type="SUPFAM" id="SSF46689">
    <property type="entry name" value="Homeodomain-like"/>
    <property type="match status" value="1"/>
</dbReference>
<name>A0ABS7TL42_9BACT</name>
<evidence type="ECO:0000256" key="5">
    <source>
        <dbReference type="PROSITE-ProRule" id="PRU00169"/>
    </source>
</evidence>
<dbReference type="InterPro" id="IPR002197">
    <property type="entry name" value="HTH_Fis"/>
</dbReference>
<comment type="caution">
    <text evidence="9">The sequence shown here is derived from an EMBL/GenBank/DDBJ whole genome shotgun (WGS) entry which is preliminary data.</text>
</comment>
<dbReference type="PRINTS" id="PR01590">
    <property type="entry name" value="HTHFIS"/>
</dbReference>
<dbReference type="SMART" id="SM00448">
    <property type="entry name" value="REC"/>
    <property type="match status" value="1"/>
</dbReference>
<keyword evidence="2" id="KW-0067">ATP-binding</keyword>
<dbReference type="Gene3D" id="3.40.50.2300">
    <property type="match status" value="1"/>
</dbReference>
<dbReference type="PROSITE" id="PS50045">
    <property type="entry name" value="SIGMA54_INTERACT_4"/>
    <property type="match status" value="1"/>
</dbReference>
<proteinExistence type="predicted"/>
<dbReference type="InterPro" id="IPR001789">
    <property type="entry name" value="Sig_transdc_resp-reg_receiver"/>
</dbReference>
<evidence type="ECO:0000256" key="1">
    <source>
        <dbReference type="ARBA" id="ARBA00022741"/>
    </source>
</evidence>
<dbReference type="Pfam" id="PF00072">
    <property type="entry name" value="Response_reg"/>
    <property type="match status" value="1"/>
</dbReference>
<keyword evidence="5" id="KW-0597">Phosphoprotein</keyword>
<dbReference type="SUPFAM" id="SSF52172">
    <property type="entry name" value="CheY-like"/>
    <property type="match status" value="1"/>
</dbReference>
<dbReference type="EMBL" id="JAIRAU010000002">
    <property type="protein sequence ID" value="MBZ5708957.1"/>
    <property type="molecule type" value="Genomic_DNA"/>
</dbReference>
<dbReference type="InterPro" id="IPR011006">
    <property type="entry name" value="CheY-like_superfamily"/>
</dbReference>
<dbReference type="InterPro" id="IPR009057">
    <property type="entry name" value="Homeodomain-like_sf"/>
</dbReference>
<dbReference type="Pfam" id="PF25601">
    <property type="entry name" value="AAA_lid_14"/>
    <property type="match status" value="1"/>
</dbReference>
<dbReference type="SUPFAM" id="SSF52540">
    <property type="entry name" value="P-loop containing nucleoside triphosphate hydrolases"/>
    <property type="match status" value="1"/>
</dbReference>
<dbReference type="InterPro" id="IPR003593">
    <property type="entry name" value="AAA+_ATPase"/>
</dbReference>
<dbReference type="InterPro" id="IPR027417">
    <property type="entry name" value="P-loop_NTPase"/>
</dbReference>
<dbReference type="CDD" id="cd00009">
    <property type="entry name" value="AAA"/>
    <property type="match status" value="1"/>
</dbReference>
<dbReference type="Gene3D" id="3.40.50.300">
    <property type="entry name" value="P-loop containing nucleotide triphosphate hydrolases"/>
    <property type="match status" value="1"/>
</dbReference>
<sequence length="473" mass="52337">MTNFEESRPTRILVVDDESSARSALSELLREEGYEVQSAADGYKALGRIDQWEPDVVITDVKMPGLSGLELISKLREIYPDVAVVVMTAFGSVEGAVEALHLGADDYLSKPVDLPQLLIVLQRVLRHRALQREARHLRSALESQRADQRAGVIGQSKVFRDLLGLARQVADSPVSVLVTGERGTGKQHLARLIHQWSGRRGPFVCLQCSGFTDEACARELFGVRDGGAVLREGRLREADGGTLFLADVDELPHGVQAALLRFLQERGFCRVGDSEPLHADVRVIAATSHEIGAAKQDGRLREDLYYRLNVVSLRMPSLRERRDDIPLLAMYFLRQFAAQAHRPVVGFSERALGVLLGCDWPDNIRQLENSVERAVVLARGTEVEPRDLPRELMSKMRGDDSAPVIPGASLREIERYAILRTLEHVGGSTSKAAKILGISPRKIQYRLNEYRGAPQAGMPPVPPESHAHRGALK</sequence>
<keyword evidence="1" id="KW-0547">Nucleotide-binding</keyword>
<evidence type="ECO:0000259" key="7">
    <source>
        <dbReference type="PROSITE" id="PS50045"/>
    </source>
</evidence>
<dbReference type="Pfam" id="PF00158">
    <property type="entry name" value="Sigma54_activat"/>
    <property type="match status" value="1"/>
</dbReference>
<dbReference type="InterPro" id="IPR002078">
    <property type="entry name" value="Sigma_54_int"/>
</dbReference>
<reference evidence="9" key="1">
    <citation type="submission" date="2021-08" db="EMBL/GenBank/DDBJ databases">
        <authorList>
            <person name="Stevens D.C."/>
        </authorList>
    </citation>
    <scope>NUCLEOTIDE SEQUENCE</scope>
    <source>
        <strain evidence="9">DSM 53165</strain>
    </source>
</reference>
<evidence type="ECO:0000256" key="4">
    <source>
        <dbReference type="ARBA" id="ARBA00023163"/>
    </source>
</evidence>